<dbReference type="Proteomes" id="UP000314294">
    <property type="component" value="Unassembled WGS sequence"/>
</dbReference>
<feature type="compositionally biased region" description="Basic and acidic residues" evidence="1">
    <location>
        <begin position="1"/>
        <end position="10"/>
    </location>
</feature>
<name>A0A4Z2IFY6_9TELE</name>
<dbReference type="EMBL" id="SRLO01000091">
    <property type="protein sequence ID" value="TNN76681.1"/>
    <property type="molecule type" value="Genomic_DNA"/>
</dbReference>
<feature type="region of interest" description="Disordered" evidence="1">
    <location>
        <begin position="1"/>
        <end position="35"/>
    </location>
</feature>
<sequence length="145" mass="16182">MRIGESDDNHQSPLAVKNNNNNYNNTTNWDKSEAKNFSSPSDHFSRWCDASFGGQIRASFPGFMSTTKRPLLKTSDSPPSSQLHQPGLLLKRRPQRHCCHSDPGIKTGLFPQLLQLGSEGILGYVVLEHLIIQSHPGPRARHIGR</sequence>
<feature type="compositionally biased region" description="Low complexity" evidence="1">
    <location>
        <begin position="18"/>
        <end position="28"/>
    </location>
</feature>
<gene>
    <name evidence="2" type="ORF">EYF80_013133</name>
</gene>
<protein>
    <submittedName>
        <fullName evidence="2">Uncharacterized protein</fullName>
    </submittedName>
</protein>
<dbReference type="AlphaFoldDB" id="A0A4Z2IFY6"/>
<evidence type="ECO:0000313" key="2">
    <source>
        <dbReference type="EMBL" id="TNN76681.1"/>
    </source>
</evidence>
<accession>A0A4Z2IFY6</accession>
<organism evidence="2 3">
    <name type="scientific">Liparis tanakae</name>
    <name type="common">Tanaka's snailfish</name>
    <dbReference type="NCBI Taxonomy" id="230148"/>
    <lineage>
        <taxon>Eukaryota</taxon>
        <taxon>Metazoa</taxon>
        <taxon>Chordata</taxon>
        <taxon>Craniata</taxon>
        <taxon>Vertebrata</taxon>
        <taxon>Euteleostomi</taxon>
        <taxon>Actinopterygii</taxon>
        <taxon>Neopterygii</taxon>
        <taxon>Teleostei</taxon>
        <taxon>Neoteleostei</taxon>
        <taxon>Acanthomorphata</taxon>
        <taxon>Eupercaria</taxon>
        <taxon>Perciformes</taxon>
        <taxon>Cottioidei</taxon>
        <taxon>Cottales</taxon>
        <taxon>Liparidae</taxon>
        <taxon>Liparis</taxon>
    </lineage>
</organism>
<evidence type="ECO:0000313" key="3">
    <source>
        <dbReference type="Proteomes" id="UP000314294"/>
    </source>
</evidence>
<keyword evidence="3" id="KW-1185">Reference proteome</keyword>
<comment type="caution">
    <text evidence="2">The sequence shown here is derived from an EMBL/GenBank/DDBJ whole genome shotgun (WGS) entry which is preliminary data.</text>
</comment>
<proteinExistence type="predicted"/>
<reference evidence="2 3" key="1">
    <citation type="submission" date="2019-03" db="EMBL/GenBank/DDBJ databases">
        <title>First draft genome of Liparis tanakae, snailfish: a comprehensive survey of snailfish specific genes.</title>
        <authorList>
            <person name="Kim W."/>
            <person name="Song I."/>
            <person name="Jeong J.-H."/>
            <person name="Kim D."/>
            <person name="Kim S."/>
            <person name="Ryu S."/>
            <person name="Song J.Y."/>
            <person name="Lee S.K."/>
        </authorList>
    </citation>
    <scope>NUCLEOTIDE SEQUENCE [LARGE SCALE GENOMIC DNA]</scope>
    <source>
        <tissue evidence="2">Muscle</tissue>
    </source>
</reference>
<evidence type="ECO:0000256" key="1">
    <source>
        <dbReference type="SAM" id="MobiDB-lite"/>
    </source>
</evidence>